<gene>
    <name evidence="1" type="ORF">BF_0102</name>
</gene>
<accession>A0A1S6UAB8</accession>
<evidence type="ECO:0000313" key="2">
    <source>
        <dbReference type="Proteomes" id="UP000221837"/>
    </source>
</evidence>
<protein>
    <submittedName>
        <fullName evidence="1">Uncharacterized protein</fullName>
    </submittedName>
</protein>
<name>A0A1S6UAB8_9CAUD</name>
<sequence length="164" mass="20479">MIYKKLSPRETSIWIKNINKVIDLNEQLMIMVRARYNFMDAEYQEKYYSGWKRFFYESRCHIVFGNIYQHGSWFFKLNKMTPWTRAELNMDYHTDNYYENWKRKLKMTKERWTKYAEQPFQVEEKDVIFYQEMVEFHQKTIKIAEKLGIEYETYNLDEDRKDSC</sequence>
<dbReference type="Proteomes" id="UP000221837">
    <property type="component" value="Genome"/>
</dbReference>
<evidence type="ECO:0000313" key="1">
    <source>
        <dbReference type="EMBL" id="AQW88627.1"/>
    </source>
</evidence>
<keyword evidence="2" id="KW-1185">Reference proteome</keyword>
<organism evidence="1 2">
    <name type="scientific">Serratia phage BF</name>
    <dbReference type="NCBI Taxonomy" id="1962671"/>
    <lineage>
        <taxon>Viruses</taxon>
        <taxon>Duplodnaviria</taxon>
        <taxon>Heunggongvirae</taxon>
        <taxon>Uroviricota</taxon>
        <taxon>Caudoviricetes</taxon>
        <taxon>Eneladusvirus</taxon>
        <taxon>Eneladusvirus BF</taxon>
    </lineage>
</organism>
<proteinExistence type="predicted"/>
<dbReference type="EMBL" id="KY630187">
    <property type="protein sequence ID" value="AQW88627.1"/>
    <property type="molecule type" value="Genomic_DNA"/>
</dbReference>
<reference evidence="1" key="1">
    <citation type="submission" date="2017-02" db="EMBL/GenBank/DDBJ databases">
        <title>Genome sequence of Serratia marcescens phage BF.</title>
        <authorList>
            <person name="Casey E."/>
            <person name="Fitzgerald B."/>
            <person name="Mahony J."/>
            <person name="Lugli G."/>
            <person name="Ventura M."/>
            <person name="van Sinderen D."/>
        </authorList>
    </citation>
    <scope>NUCLEOTIDE SEQUENCE [LARGE SCALE GENOMIC DNA]</scope>
</reference>
<dbReference type="OrthoDB" id="24810at10239"/>